<feature type="transmembrane region" description="Helical" evidence="9">
    <location>
        <begin position="302"/>
        <end position="325"/>
    </location>
</feature>
<dbReference type="Pfam" id="PF01235">
    <property type="entry name" value="Na_Ala_symp"/>
    <property type="match status" value="1"/>
</dbReference>
<protein>
    <submittedName>
        <fullName evidence="10">AGCS family alanine or glycine:cation symporter</fullName>
    </submittedName>
</protein>
<feature type="transmembrane region" description="Helical" evidence="9">
    <location>
        <begin position="185"/>
        <end position="204"/>
    </location>
</feature>
<feature type="transmembrane region" description="Helical" evidence="9">
    <location>
        <begin position="211"/>
        <end position="232"/>
    </location>
</feature>
<evidence type="ECO:0000256" key="5">
    <source>
        <dbReference type="ARBA" id="ARBA00022692"/>
    </source>
</evidence>
<evidence type="ECO:0000256" key="3">
    <source>
        <dbReference type="ARBA" id="ARBA00022448"/>
    </source>
</evidence>
<accession>A0A839QSK9</accession>
<evidence type="ECO:0000256" key="8">
    <source>
        <dbReference type="ARBA" id="ARBA00023136"/>
    </source>
</evidence>
<keyword evidence="7 9" id="KW-1133">Transmembrane helix</keyword>
<dbReference type="FunFam" id="1.20.1740.10:FF:000004">
    <property type="entry name" value="Sodium:alanine symporter family protein"/>
    <property type="match status" value="1"/>
</dbReference>
<keyword evidence="8 9" id="KW-0472">Membrane</keyword>
<comment type="subcellular location">
    <subcellularLocation>
        <location evidence="1 9">Cell membrane</location>
        <topology evidence="1 9">Multi-pass membrane protein</topology>
    </subcellularLocation>
</comment>
<evidence type="ECO:0000313" key="10">
    <source>
        <dbReference type="EMBL" id="MBB3023294.1"/>
    </source>
</evidence>
<name>A0A839QSK9_9MICO</name>
<evidence type="ECO:0000256" key="9">
    <source>
        <dbReference type="RuleBase" id="RU363064"/>
    </source>
</evidence>
<keyword evidence="11" id="KW-1185">Reference proteome</keyword>
<sequence>MEPLISWLNDVIWSDYLVYLCLLAGLYFTIRTLFLQVLHLPDMFTSMARGAKSPDGISSFQSLMLSLAGRVGMGNIGGVATAIAFGGPGAVFWMWAVAFLGSATSFVESTLGQIYKEKDQDTGEYRGGPAYFIEKSFAHTKASGIFKVYAIVFAIITILAMSFFLPGVQANGVSQAVDQAWGISPWISAIVLAGVLAAIVFGGIKRIATFAGMAVPFMAVLYILAAIIVMIVNFQQIPEVFGLIFRSAFDAEAAFSGMIGAAIAWGVKRGIYSNEAGQGTGPHAAAASEVSHPAKQGFVQSFAVYVDTLFVCSATAFMIISTGAYNVYRDESIEGAVVHNGKNMPIDQEPGPAYVQSGLDSLAPGFGPTFVAIAIALFCFTTVLAYYYMAETNFTYMNRYVKNPAVRRGIIWFLRILICISVIYGAVSTSGAAWALGDIGVGSMAWLNIVAVLIMQGPALKALKDYRAQKKAGKLFEDITFDPRALGIAGATFWENRIDGITDRETVGHEAVGQQTGSTAVDDRR</sequence>
<dbReference type="EMBL" id="JACHWP010000004">
    <property type="protein sequence ID" value="MBB3023294.1"/>
    <property type="molecule type" value="Genomic_DNA"/>
</dbReference>
<evidence type="ECO:0000256" key="6">
    <source>
        <dbReference type="ARBA" id="ARBA00022847"/>
    </source>
</evidence>
<feature type="transmembrane region" description="Helical" evidence="9">
    <location>
        <begin position="433"/>
        <end position="454"/>
    </location>
</feature>
<comment type="caution">
    <text evidence="10">The sequence shown here is derived from an EMBL/GenBank/DDBJ whole genome shotgun (WGS) entry which is preliminary data.</text>
</comment>
<gene>
    <name evidence="10" type="ORF">FHX50_001586</name>
</gene>
<reference evidence="10 11" key="1">
    <citation type="submission" date="2020-08" db="EMBL/GenBank/DDBJ databases">
        <title>Sequencing the genomes of 1000 actinobacteria strains.</title>
        <authorList>
            <person name="Klenk H.-P."/>
        </authorList>
    </citation>
    <scope>NUCLEOTIDE SEQUENCE [LARGE SCALE GENOMIC DNA]</scope>
    <source>
        <strain evidence="10 11">DSM 23040</strain>
    </source>
</reference>
<proteinExistence type="inferred from homology"/>
<feature type="transmembrane region" description="Helical" evidence="9">
    <location>
        <begin position="410"/>
        <end position="427"/>
    </location>
</feature>
<feature type="transmembrane region" description="Helical" evidence="9">
    <location>
        <begin position="145"/>
        <end position="165"/>
    </location>
</feature>
<dbReference type="Proteomes" id="UP000568050">
    <property type="component" value="Unassembled WGS sequence"/>
</dbReference>
<feature type="transmembrane region" description="Helical" evidence="9">
    <location>
        <begin position="16"/>
        <end position="41"/>
    </location>
</feature>
<dbReference type="PANTHER" id="PTHR30330:SF7">
    <property type="entry name" value="SODIUM_PROTON-DEPENDENT ALANINE CARRIER PROTEIN YRBD-RELATED"/>
    <property type="match status" value="1"/>
</dbReference>
<keyword evidence="5 9" id="KW-0812">Transmembrane</keyword>
<dbReference type="PANTHER" id="PTHR30330">
    <property type="entry name" value="AGSS FAMILY TRANSPORTER, SODIUM-ALANINE"/>
    <property type="match status" value="1"/>
</dbReference>
<dbReference type="GO" id="GO:0005283">
    <property type="term" value="F:amino acid:sodium symporter activity"/>
    <property type="evidence" value="ECO:0007669"/>
    <property type="project" value="InterPro"/>
</dbReference>
<comment type="similarity">
    <text evidence="2 9">Belongs to the alanine or glycine:cation symporter (AGCS) (TC 2.A.25) family.</text>
</comment>
<evidence type="ECO:0000256" key="7">
    <source>
        <dbReference type="ARBA" id="ARBA00022989"/>
    </source>
</evidence>
<dbReference type="NCBIfam" id="TIGR00835">
    <property type="entry name" value="agcS"/>
    <property type="match status" value="1"/>
</dbReference>
<dbReference type="InterPro" id="IPR001463">
    <property type="entry name" value="Na/Ala_symport"/>
</dbReference>
<keyword evidence="4 9" id="KW-1003">Cell membrane</keyword>
<dbReference type="RefSeq" id="WP_183376373.1">
    <property type="nucleotide sequence ID" value="NZ_CBCSFZ010000057.1"/>
</dbReference>
<evidence type="ECO:0000256" key="1">
    <source>
        <dbReference type="ARBA" id="ARBA00004651"/>
    </source>
</evidence>
<keyword evidence="6 9" id="KW-0769">Symport</keyword>
<dbReference type="AlphaFoldDB" id="A0A839QSK9"/>
<dbReference type="PRINTS" id="PR00175">
    <property type="entry name" value="NAALASMPORT"/>
</dbReference>
<keyword evidence="3 9" id="KW-0813">Transport</keyword>
<dbReference type="GO" id="GO:0005886">
    <property type="term" value="C:plasma membrane"/>
    <property type="evidence" value="ECO:0007669"/>
    <property type="project" value="UniProtKB-SubCell"/>
</dbReference>
<evidence type="ECO:0000313" key="11">
    <source>
        <dbReference type="Proteomes" id="UP000568050"/>
    </source>
</evidence>
<evidence type="ECO:0000256" key="4">
    <source>
        <dbReference type="ARBA" id="ARBA00022475"/>
    </source>
</evidence>
<feature type="transmembrane region" description="Helical" evidence="9">
    <location>
        <begin position="369"/>
        <end position="389"/>
    </location>
</feature>
<evidence type="ECO:0000256" key="2">
    <source>
        <dbReference type="ARBA" id="ARBA00009261"/>
    </source>
</evidence>
<feature type="transmembrane region" description="Helical" evidence="9">
    <location>
        <begin position="244"/>
        <end position="267"/>
    </location>
</feature>
<organism evidence="10 11">
    <name type="scientific">Helcobacillus massiliensis</name>
    <dbReference type="NCBI Taxonomy" id="521392"/>
    <lineage>
        <taxon>Bacteria</taxon>
        <taxon>Bacillati</taxon>
        <taxon>Actinomycetota</taxon>
        <taxon>Actinomycetes</taxon>
        <taxon>Micrococcales</taxon>
        <taxon>Dermabacteraceae</taxon>
        <taxon>Helcobacillus</taxon>
    </lineage>
</organism>